<sequence>MMHGSNFMRGYGYGMMYNSPNGWMALISLGLHLLFFIILVLLAVFFLRRHGGKMVLLKKQNDPALKILRERYALGEIDSEEYQLRYHDLTN</sequence>
<name>I4D5W8_DESAJ</name>
<keyword evidence="1" id="KW-0472">Membrane</keyword>
<dbReference type="Proteomes" id="UP000002892">
    <property type="component" value="Chromosome"/>
</dbReference>
<keyword evidence="1" id="KW-0812">Transmembrane</keyword>
<dbReference type="HOGENOM" id="CLU_159099_3_1_9"/>
<keyword evidence="1" id="KW-1133">Transmembrane helix</keyword>
<accession>I4D5W8</accession>
<dbReference type="STRING" id="646529.Desaci_2233"/>
<proteinExistence type="predicted"/>
<gene>
    <name evidence="2" type="ordered locus">Desaci_2233</name>
</gene>
<evidence type="ECO:0000313" key="2">
    <source>
        <dbReference type="EMBL" id="AFM41192.1"/>
    </source>
</evidence>
<dbReference type="AlphaFoldDB" id="I4D5W8"/>
<reference evidence="2 3" key="1">
    <citation type="journal article" date="2012" name="J. Bacteriol.">
        <title>Complete genome sequences of Desulfosporosinus orientis DSM765T, Desulfosporosinus youngiae DSM17734T, Desulfosporosinus meridiei DSM13257T, and Desulfosporosinus acidiphilus DSM22704T.</title>
        <authorList>
            <person name="Pester M."/>
            <person name="Brambilla E."/>
            <person name="Alazard D."/>
            <person name="Rattei T."/>
            <person name="Weinmaier T."/>
            <person name="Han J."/>
            <person name="Lucas S."/>
            <person name="Lapidus A."/>
            <person name="Cheng J.F."/>
            <person name="Goodwin L."/>
            <person name="Pitluck S."/>
            <person name="Peters L."/>
            <person name="Ovchinnikova G."/>
            <person name="Teshima H."/>
            <person name="Detter J.C."/>
            <person name="Han C.S."/>
            <person name="Tapia R."/>
            <person name="Land M.L."/>
            <person name="Hauser L."/>
            <person name="Kyrpides N.C."/>
            <person name="Ivanova N.N."/>
            <person name="Pagani I."/>
            <person name="Huntmann M."/>
            <person name="Wei C.L."/>
            <person name="Davenport K.W."/>
            <person name="Daligault H."/>
            <person name="Chain P.S."/>
            <person name="Chen A."/>
            <person name="Mavromatis K."/>
            <person name="Markowitz V."/>
            <person name="Szeto E."/>
            <person name="Mikhailova N."/>
            <person name="Pati A."/>
            <person name="Wagner M."/>
            <person name="Woyke T."/>
            <person name="Ollivier B."/>
            <person name="Klenk H.P."/>
            <person name="Spring S."/>
            <person name="Loy A."/>
        </authorList>
    </citation>
    <scope>NUCLEOTIDE SEQUENCE [LARGE SCALE GENOMIC DNA]</scope>
    <source>
        <strain evidence="3">DSM 22704 / JCM 16185 / SJ4</strain>
    </source>
</reference>
<dbReference type="RefSeq" id="WP_014827195.1">
    <property type="nucleotide sequence ID" value="NC_018068.1"/>
</dbReference>
<dbReference type="EMBL" id="CP003639">
    <property type="protein sequence ID" value="AFM41192.1"/>
    <property type="molecule type" value="Genomic_DNA"/>
</dbReference>
<keyword evidence="3" id="KW-1185">Reference proteome</keyword>
<feature type="transmembrane region" description="Helical" evidence="1">
    <location>
        <begin position="23"/>
        <end position="47"/>
    </location>
</feature>
<protein>
    <submittedName>
        <fullName evidence="2">Putative membrane protein</fullName>
    </submittedName>
</protein>
<evidence type="ECO:0000256" key="1">
    <source>
        <dbReference type="SAM" id="Phobius"/>
    </source>
</evidence>
<dbReference type="OrthoDB" id="2456654at2"/>
<dbReference type="KEGG" id="dai:Desaci_2233"/>
<evidence type="ECO:0000313" key="3">
    <source>
        <dbReference type="Proteomes" id="UP000002892"/>
    </source>
</evidence>
<organism evidence="2 3">
    <name type="scientific">Desulfosporosinus acidiphilus (strain DSM 22704 / JCM 16185 / SJ4)</name>
    <dbReference type="NCBI Taxonomy" id="646529"/>
    <lineage>
        <taxon>Bacteria</taxon>
        <taxon>Bacillati</taxon>
        <taxon>Bacillota</taxon>
        <taxon>Clostridia</taxon>
        <taxon>Eubacteriales</taxon>
        <taxon>Desulfitobacteriaceae</taxon>
        <taxon>Desulfosporosinus</taxon>
    </lineage>
</organism>